<name>A0A655JTP9_MYCTX</name>
<gene>
    <name evidence="1" type="ORF">ERS007720_05031</name>
</gene>
<protein>
    <submittedName>
        <fullName evidence="1">Uncharacterized protein</fullName>
    </submittedName>
</protein>
<reference evidence="1 2" key="1">
    <citation type="submission" date="2015-03" db="EMBL/GenBank/DDBJ databases">
        <authorList>
            <consortium name="Pathogen Informatics"/>
        </authorList>
    </citation>
    <scope>NUCLEOTIDE SEQUENCE [LARGE SCALE GENOMIC DNA]</scope>
    <source>
        <strain evidence="1 2">M09401471</strain>
    </source>
</reference>
<accession>A0A655JTP9</accession>
<evidence type="ECO:0000313" key="2">
    <source>
        <dbReference type="Proteomes" id="UP000044938"/>
    </source>
</evidence>
<dbReference type="EMBL" id="CSAJ01001403">
    <property type="protein sequence ID" value="COX95043.1"/>
    <property type="molecule type" value="Genomic_DNA"/>
</dbReference>
<dbReference type="Proteomes" id="UP000044938">
    <property type="component" value="Unassembled WGS sequence"/>
</dbReference>
<sequence>MSRSWPYTYSCAMVETIEETSSCLRASVGINWASCSPASAVVRATCISATGLGASSRKVVCPLSTALRMPWVK</sequence>
<organism evidence="1 2">
    <name type="scientific">Mycobacterium tuberculosis</name>
    <dbReference type="NCBI Taxonomy" id="1773"/>
    <lineage>
        <taxon>Bacteria</taxon>
        <taxon>Bacillati</taxon>
        <taxon>Actinomycetota</taxon>
        <taxon>Actinomycetes</taxon>
        <taxon>Mycobacteriales</taxon>
        <taxon>Mycobacteriaceae</taxon>
        <taxon>Mycobacterium</taxon>
        <taxon>Mycobacterium tuberculosis complex</taxon>
    </lineage>
</organism>
<dbReference type="AlphaFoldDB" id="A0A655JTP9"/>
<proteinExistence type="predicted"/>
<evidence type="ECO:0000313" key="1">
    <source>
        <dbReference type="EMBL" id="COX95043.1"/>
    </source>
</evidence>